<proteinExistence type="predicted"/>
<dbReference type="EMBL" id="CP048222">
    <property type="protein sequence ID" value="QHT70609.1"/>
    <property type="molecule type" value="Genomic_DNA"/>
</dbReference>
<reference evidence="2 3" key="1">
    <citation type="submission" date="2020-01" db="EMBL/GenBank/DDBJ databases">
        <authorList>
            <person name="Kim M.K."/>
        </authorList>
    </citation>
    <scope>NUCLEOTIDE SEQUENCE [LARGE SCALE GENOMIC DNA]</scope>
    <source>
        <strain evidence="2 3">172606-1</strain>
    </source>
</reference>
<accession>A0A6C0GRB8</accession>
<feature type="compositionally biased region" description="Polar residues" evidence="1">
    <location>
        <begin position="21"/>
        <end position="32"/>
    </location>
</feature>
<keyword evidence="3" id="KW-1185">Reference proteome</keyword>
<evidence type="ECO:0000313" key="2">
    <source>
        <dbReference type="EMBL" id="QHT70609.1"/>
    </source>
</evidence>
<name>A0A6C0GRB8_9BACT</name>
<sequence length="62" mass="6756">MKKGDKEKKSTSAGEKADNASVHSQPTVQQKTEQGEAETYDGGHEGHNQIPPKNQARRLLLA</sequence>
<dbReference type="AlphaFoldDB" id="A0A6C0GRB8"/>
<gene>
    <name evidence="2" type="ORF">GXP67_30125</name>
</gene>
<evidence type="ECO:0000313" key="3">
    <source>
        <dbReference type="Proteomes" id="UP000480178"/>
    </source>
</evidence>
<dbReference type="RefSeq" id="WP_162446585.1">
    <property type="nucleotide sequence ID" value="NZ_CP048222.1"/>
</dbReference>
<organism evidence="2 3">
    <name type="scientific">Rhodocytophaga rosea</name>
    <dbReference type="NCBI Taxonomy" id="2704465"/>
    <lineage>
        <taxon>Bacteria</taxon>
        <taxon>Pseudomonadati</taxon>
        <taxon>Bacteroidota</taxon>
        <taxon>Cytophagia</taxon>
        <taxon>Cytophagales</taxon>
        <taxon>Rhodocytophagaceae</taxon>
        <taxon>Rhodocytophaga</taxon>
    </lineage>
</organism>
<dbReference type="Proteomes" id="UP000480178">
    <property type="component" value="Chromosome"/>
</dbReference>
<feature type="compositionally biased region" description="Basic and acidic residues" evidence="1">
    <location>
        <begin position="1"/>
        <end position="18"/>
    </location>
</feature>
<evidence type="ECO:0000256" key="1">
    <source>
        <dbReference type="SAM" id="MobiDB-lite"/>
    </source>
</evidence>
<protein>
    <submittedName>
        <fullName evidence="2">Uncharacterized protein</fullName>
    </submittedName>
</protein>
<feature type="region of interest" description="Disordered" evidence="1">
    <location>
        <begin position="1"/>
        <end position="62"/>
    </location>
</feature>
<dbReference type="KEGG" id="rhoz:GXP67_30125"/>